<dbReference type="PROSITE" id="PS51257">
    <property type="entry name" value="PROKAR_LIPOPROTEIN"/>
    <property type="match status" value="1"/>
</dbReference>
<evidence type="ECO:0000256" key="3">
    <source>
        <dbReference type="ARBA" id="ARBA00022448"/>
    </source>
</evidence>
<feature type="signal peptide" evidence="7">
    <location>
        <begin position="1"/>
        <end position="23"/>
    </location>
</feature>
<dbReference type="AlphaFoldDB" id="E0IEU8"/>
<dbReference type="InterPro" id="IPR002491">
    <property type="entry name" value="ABC_transptr_periplasmic_BD"/>
</dbReference>
<dbReference type="Gene3D" id="3.40.50.1980">
    <property type="entry name" value="Nitrogenase molybdenum iron protein domain"/>
    <property type="match status" value="2"/>
</dbReference>
<evidence type="ECO:0000256" key="4">
    <source>
        <dbReference type="ARBA" id="ARBA00022729"/>
    </source>
</evidence>
<feature type="chain" id="PRO_5039439969" evidence="7">
    <location>
        <begin position="24"/>
        <end position="324"/>
    </location>
</feature>
<dbReference type="InterPro" id="IPR051313">
    <property type="entry name" value="Bact_iron-sidero_bind"/>
</dbReference>
<dbReference type="CDD" id="cd01146">
    <property type="entry name" value="FhuD"/>
    <property type="match status" value="1"/>
</dbReference>
<evidence type="ECO:0000313" key="9">
    <source>
        <dbReference type="EMBL" id="EFM09186.1"/>
    </source>
</evidence>
<name>E0IEU8_9BACL</name>
<dbReference type="EMBL" id="AEDD01000012">
    <property type="protein sequence ID" value="EFM09186.1"/>
    <property type="molecule type" value="Genomic_DNA"/>
</dbReference>
<keyword evidence="10" id="KW-1185">Reference proteome</keyword>
<keyword evidence="6" id="KW-0449">Lipoprotein</keyword>
<dbReference type="PROSITE" id="PS50983">
    <property type="entry name" value="FE_B12_PBP"/>
    <property type="match status" value="1"/>
</dbReference>
<dbReference type="GO" id="GO:0030288">
    <property type="term" value="C:outer membrane-bounded periplasmic space"/>
    <property type="evidence" value="ECO:0007669"/>
    <property type="project" value="TreeGrafter"/>
</dbReference>
<keyword evidence="4 7" id="KW-0732">Signal</keyword>
<evidence type="ECO:0000313" key="10">
    <source>
        <dbReference type="Proteomes" id="UP000005387"/>
    </source>
</evidence>
<evidence type="ECO:0000259" key="8">
    <source>
        <dbReference type="PROSITE" id="PS50983"/>
    </source>
</evidence>
<comment type="similarity">
    <text evidence="2">Belongs to the bacterial solute-binding protein 8 family.</text>
</comment>
<dbReference type="RefSeq" id="WP_006040172.1">
    <property type="nucleotide sequence ID" value="NZ_AEDD01000012.1"/>
</dbReference>
<dbReference type="SUPFAM" id="SSF53807">
    <property type="entry name" value="Helical backbone' metal receptor"/>
    <property type="match status" value="1"/>
</dbReference>
<evidence type="ECO:0000256" key="5">
    <source>
        <dbReference type="ARBA" id="ARBA00023139"/>
    </source>
</evidence>
<organism evidence="9 10">
    <name type="scientific">Paenibacillus curdlanolyticus YK9</name>
    <dbReference type="NCBI Taxonomy" id="717606"/>
    <lineage>
        <taxon>Bacteria</taxon>
        <taxon>Bacillati</taxon>
        <taxon>Bacillota</taxon>
        <taxon>Bacilli</taxon>
        <taxon>Bacillales</taxon>
        <taxon>Paenibacillaceae</taxon>
        <taxon>Paenibacillus</taxon>
    </lineage>
</organism>
<evidence type="ECO:0000256" key="2">
    <source>
        <dbReference type="ARBA" id="ARBA00008814"/>
    </source>
</evidence>
<sequence>MKNSRKLWLSMFAMLLVFSMVVAGCGSKEEKKEDGGEASTATKSEDVREVTHAMGTTKITGTPQRVVILTNEGTEALLAMGVKPVGAVKSWTGDPWYAHIKDQMEGVEVVGDESQPNIELIASLKPDLIIGNKMRQEKVYGQLSAIAPTVMSETLRGDWQINFKLYAEALGKKAEGDQLLADFSKKIEDAKATLGDNLKKKVSIVRFMPDKTRIYYNETFSGMLLDQLGFARPDAQTKDGFADDVNKDRIPDMDGDIMFYFEYNPDKTDAVSKLAEEWMNDPLWKNLSVAKAGNVHLVDDAIWNTAGGYIAANKMIDELLTYFK</sequence>
<dbReference type="Pfam" id="PF01497">
    <property type="entry name" value="Peripla_BP_2"/>
    <property type="match status" value="1"/>
</dbReference>
<protein>
    <submittedName>
        <fullName evidence="9">Periplasmic binding protein</fullName>
    </submittedName>
</protein>
<evidence type="ECO:0000256" key="7">
    <source>
        <dbReference type="SAM" id="SignalP"/>
    </source>
</evidence>
<dbReference type="eggNOG" id="COG0614">
    <property type="taxonomic scope" value="Bacteria"/>
</dbReference>
<dbReference type="STRING" id="717606.PaecuDRAFT_4189"/>
<dbReference type="OrthoDB" id="9793175at2"/>
<dbReference type="FunFam" id="3.40.50.1980:FF:000003">
    <property type="entry name" value="Iron ABC transporter substrate-binding protein"/>
    <property type="match status" value="1"/>
</dbReference>
<keyword evidence="3" id="KW-0813">Transport</keyword>
<dbReference type="PANTHER" id="PTHR30532">
    <property type="entry name" value="IRON III DICITRATE-BINDING PERIPLASMIC PROTEIN"/>
    <property type="match status" value="1"/>
</dbReference>
<keyword evidence="5" id="KW-0564">Palmitate</keyword>
<dbReference type="Proteomes" id="UP000005387">
    <property type="component" value="Unassembled WGS sequence"/>
</dbReference>
<feature type="domain" description="Fe/B12 periplasmic-binding" evidence="8">
    <location>
        <begin position="65"/>
        <end position="324"/>
    </location>
</feature>
<dbReference type="GO" id="GO:1901678">
    <property type="term" value="P:iron coordination entity transport"/>
    <property type="evidence" value="ECO:0007669"/>
    <property type="project" value="UniProtKB-ARBA"/>
</dbReference>
<gene>
    <name evidence="9" type="ORF">PaecuDRAFT_4189</name>
</gene>
<comment type="subcellular location">
    <subcellularLocation>
        <location evidence="1">Cell membrane</location>
        <topology evidence="1">Lipid-anchor</topology>
    </subcellularLocation>
</comment>
<dbReference type="GO" id="GO:0005886">
    <property type="term" value="C:plasma membrane"/>
    <property type="evidence" value="ECO:0007669"/>
    <property type="project" value="UniProtKB-SubCell"/>
</dbReference>
<reference evidence="9 10" key="1">
    <citation type="submission" date="2010-07" db="EMBL/GenBank/DDBJ databases">
        <title>The draft genome of Paenibacillus curdlanolyticus YK9.</title>
        <authorList>
            <consortium name="US DOE Joint Genome Institute (JGI-PGF)"/>
            <person name="Lucas S."/>
            <person name="Copeland A."/>
            <person name="Lapidus A."/>
            <person name="Cheng J.-F."/>
            <person name="Bruce D."/>
            <person name="Goodwin L."/>
            <person name="Pitluck S."/>
            <person name="Land M.L."/>
            <person name="Hauser L."/>
            <person name="Chang Y.-J."/>
            <person name="Jeffries C."/>
            <person name="Anderson I.J."/>
            <person name="Johnson E."/>
            <person name="Loganathan U."/>
            <person name="Mulhopadhyay B."/>
            <person name="Kyrpides N."/>
            <person name="Woyke T.J."/>
        </authorList>
    </citation>
    <scope>NUCLEOTIDE SEQUENCE [LARGE SCALE GENOMIC DNA]</scope>
    <source>
        <strain evidence="9 10">YK9</strain>
    </source>
</reference>
<accession>E0IEU8</accession>
<proteinExistence type="inferred from homology"/>
<evidence type="ECO:0000256" key="1">
    <source>
        <dbReference type="ARBA" id="ARBA00004193"/>
    </source>
</evidence>
<evidence type="ECO:0000256" key="6">
    <source>
        <dbReference type="ARBA" id="ARBA00023288"/>
    </source>
</evidence>
<dbReference type="PANTHER" id="PTHR30532:SF21">
    <property type="entry name" value="SIDEROPHORE-BINDING LIPOPROTEIN YFIY-RELATED"/>
    <property type="match status" value="1"/>
</dbReference>